<organism evidence="1">
    <name type="scientific">Fusarium oxysporum Fo47</name>
    <dbReference type="NCBI Taxonomy" id="660027"/>
    <lineage>
        <taxon>Eukaryota</taxon>
        <taxon>Fungi</taxon>
        <taxon>Dikarya</taxon>
        <taxon>Ascomycota</taxon>
        <taxon>Pezizomycotina</taxon>
        <taxon>Sordariomycetes</taxon>
        <taxon>Hypocreomycetidae</taxon>
        <taxon>Hypocreales</taxon>
        <taxon>Nectriaceae</taxon>
        <taxon>Fusarium</taxon>
        <taxon>Fusarium oxysporum species complex</taxon>
    </lineage>
</organism>
<dbReference type="EMBL" id="JH717921">
    <property type="protein sequence ID" value="EWZ28604.1"/>
    <property type="molecule type" value="Genomic_DNA"/>
</dbReference>
<name>W9JDQ5_FUSOX</name>
<proteinExistence type="predicted"/>
<gene>
    <name evidence="1" type="ORF">FOZG_17714</name>
</gene>
<dbReference type="HOGENOM" id="CLU_3175427_0_0_1"/>
<reference evidence="1" key="2">
    <citation type="submission" date="2012-06" db="EMBL/GenBank/DDBJ databases">
        <title>Annotation of the Genome Sequence of Fusarium oxysporum Fo47.</title>
        <authorList>
            <consortium name="The Broad Institute Genomics Platform"/>
            <person name="Ma L.-J."/>
            <person name="Corby-Kistler H."/>
            <person name="Broz K."/>
            <person name="Gale L.R."/>
            <person name="Jonkers W."/>
            <person name="O'Donnell K."/>
            <person name="Ploetz R."/>
            <person name="Steinberg C."/>
            <person name="Schwartz D.C."/>
            <person name="VanEtten H."/>
            <person name="Zhou S."/>
            <person name="Young S.K."/>
            <person name="Zeng Q."/>
            <person name="Gargeya S."/>
            <person name="Fitzgerald M."/>
            <person name="Abouelleil A."/>
            <person name="Alvarado L."/>
            <person name="Chapman S.B."/>
            <person name="Gainer-Dewar J."/>
            <person name="Goldberg J."/>
            <person name="Griggs A."/>
            <person name="Gujja S."/>
            <person name="Hansen M."/>
            <person name="Howarth C."/>
            <person name="Imamovic A."/>
            <person name="Ireland A."/>
            <person name="Larimer J."/>
            <person name="McCowan C."/>
            <person name="Murphy C."/>
            <person name="Pearson M."/>
            <person name="Poon T.W."/>
            <person name="Priest M."/>
            <person name="Roberts A."/>
            <person name="Saif S."/>
            <person name="Shea T."/>
            <person name="Sykes S."/>
            <person name="Wortman J."/>
            <person name="Nusbaum C."/>
            <person name="Birren B."/>
        </authorList>
    </citation>
    <scope>NUCLEOTIDE SEQUENCE</scope>
    <source>
        <strain evidence="1">Fo47</strain>
    </source>
</reference>
<dbReference type="VEuPathDB" id="FungiDB:FOZG_17714"/>
<accession>W9JDQ5</accession>
<protein>
    <submittedName>
        <fullName evidence="1">Uncharacterized protein</fullName>
    </submittedName>
</protein>
<reference evidence="1" key="1">
    <citation type="submission" date="2011-06" db="EMBL/GenBank/DDBJ databases">
        <title>The Genome Sequence of Fusarium oxysporum Fo47.</title>
        <authorList>
            <consortium name="The Broad Institute Genome Sequencing Platform"/>
            <person name="Ma L.-J."/>
            <person name="Gale L.R."/>
            <person name="Schwartz D.C."/>
            <person name="Zhou S."/>
            <person name="Corby-Kistler H."/>
            <person name="Young S.K."/>
            <person name="Zeng Q."/>
            <person name="Gargeya S."/>
            <person name="Fitzgerald M."/>
            <person name="Haas B."/>
            <person name="Abouelleil A."/>
            <person name="Alvarado L."/>
            <person name="Arachchi H.M."/>
            <person name="Berlin A."/>
            <person name="Brown A."/>
            <person name="Chapman S.B."/>
            <person name="Chen Z."/>
            <person name="Dunbar C."/>
            <person name="Freedman E."/>
            <person name="Gearin G."/>
            <person name="Gellesch M."/>
            <person name="Goldberg J."/>
            <person name="Griggs A."/>
            <person name="Gujja S."/>
            <person name="Heiman D."/>
            <person name="Howarth C."/>
            <person name="Larson L."/>
            <person name="Lui A."/>
            <person name="MacDonald P.J.P."/>
            <person name="Mehta T."/>
            <person name="Montmayeur A."/>
            <person name="Murphy C."/>
            <person name="Neiman D."/>
            <person name="Pearson M."/>
            <person name="Priest M."/>
            <person name="Roberts A."/>
            <person name="Saif S."/>
            <person name="Shea T."/>
            <person name="Shenoy N."/>
            <person name="Sisk P."/>
            <person name="Stolte C."/>
            <person name="Sykes S."/>
            <person name="Wortman J."/>
            <person name="Nusbaum C."/>
            <person name="Birren B."/>
        </authorList>
    </citation>
    <scope>NUCLEOTIDE SEQUENCE [LARGE SCALE GENOMIC DNA]</scope>
    <source>
        <strain evidence="1">Fo47</strain>
    </source>
</reference>
<sequence length="47" mass="5219">MTAFAACGLYGNFRRSSLATHQSRPDLLIVQAWEEITSLDCTLCKSL</sequence>
<evidence type="ECO:0000313" key="1">
    <source>
        <dbReference type="EMBL" id="EWZ28604.1"/>
    </source>
</evidence>
<dbReference type="Proteomes" id="UP000030766">
    <property type="component" value="Unassembled WGS sequence"/>
</dbReference>
<dbReference type="AlphaFoldDB" id="W9JDQ5"/>